<feature type="signal peptide" evidence="1">
    <location>
        <begin position="1"/>
        <end position="20"/>
    </location>
</feature>
<keyword evidence="1" id="KW-0732">Signal</keyword>
<reference evidence="4" key="1">
    <citation type="submission" date="2017-02" db="UniProtKB">
        <authorList>
            <consortium name="WormBaseParasite"/>
        </authorList>
    </citation>
    <scope>IDENTIFICATION</scope>
</reference>
<dbReference type="AlphaFoldDB" id="A0A0N5D3N4"/>
<reference evidence="2 3" key="2">
    <citation type="submission" date="2018-11" db="EMBL/GenBank/DDBJ databases">
        <authorList>
            <consortium name="Pathogen Informatics"/>
        </authorList>
    </citation>
    <scope>NUCLEOTIDE SEQUENCE [LARGE SCALE GENOMIC DNA]</scope>
</reference>
<dbReference type="Proteomes" id="UP000276776">
    <property type="component" value="Unassembled WGS sequence"/>
</dbReference>
<proteinExistence type="predicted"/>
<evidence type="ECO:0000313" key="4">
    <source>
        <dbReference type="WBParaSite" id="TCLT_0000754801-mRNA-1"/>
    </source>
</evidence>
<accession>A0A0N5D3N4</accession>
<evidence type="ECO:0000313" key="3">
    <source>
        <dbReference type="Proteomes" id="UP000276776"/>
    </source>
</evidence>
<name>A0A0N5D3N4_THECL</name>
<evidence type="ECO:0000256" key="1">
    <source>
        <dbReference type="SAM" id="SignalP"/>
    </source>
</evidence>
<dbReference type="WBParaSite" id="TCLT_0000754801-mRNA-1">
    <property type="protein sequence ID" value="TCLT_0000754801-mRNA-1"/>
    <property type="gene ID" value="TCLT_0000754801"/>
</dbReference>
<protein>
    <submittedName>
        <fullName evidence="4">AAI domain-containing protein</fullName>
    </submittedName>
</protein>
<keyword evidence="3" id="KW-1185">Reference proteome</keyword>
<dbReference type="EMBL" id="UYYF01004518">
    <property type="protein sequence ID" value="VDN05003.1"/>
    <property type="molecule type" value="Genomic_DNA"/>
</dbReference>
<evidence type="ECO:0000313" key="2">
    <source>
        <dbReference type="EMBL" id="VDN05003.1"/>
    </source>
</evidence>
<organism evidence="4">
    <name type="scientific">Thelazia callipaeda</name>
    <name type="common">Oriental eyeworm</name>
    <name type="synonym">Parasitic nematode</name>
    <dbReference type="NCBI Taxonomy" id="103827"/>
    <lineage>
        <taxon>Eukaryota</taxon>
        <taxon>Metazoa</taxon>
        <taxon>Ecdysozoa</taxon>
        <taxon>Nematoda</taxon>
        <taxon>Chromadorea</taxon>
        <taxon>Rhabditida</taxon>
        <taxon>Spirurina</taxon>
        <taxon>Spiruromorpha</taxon>
        <taxon>Thelazioidea</taxon>
        <taxon>Thelaziidae</taxon>
        <taxon>Thelazia</taxon>
    </lineage>
</organism>
<sequence length="127" mass="14073">MPAAILLATMIFTVCHIIGAKPYSESVCLKVFFLCADSLQLKNIETLPDNKFCDAVELTLKCLTKEKGNLRQRMVPLLHRLKSLCSSPTPEEERAAISAPEEGSGETNLAVWNQISPLCFLMTVMMI</sequence>
<gene>
    <name evidence="2" type="ORF">TCLT_LOCUS7537</name>
</gene>
<feature type="chain" id="PRO_5043126574" evidence="1">
    <location>
        <begin position="21"/>
        <end position="127"/>
    </location>
</feature>